<organism evidence="1">
    <name type="scientific">Pricia antarctica</name>
    <dbReference type="NCBI Taxonomy" id="641691"/>
    <lineage>
        <taxon>Bacteria</taxon>
        <taxon>Pseudomonadati</taxon>
        <taxon>Bacteroidota</taxon>
        <taxon>Flavobacteriia</taxon>
        <taxon>Flavobacteriales</taxon>
        <taxon>Flavobacteriaceae</taxon>
        <taxon>Pricia</taxon>
    </lineage>
</organism>
<dbReference type="PROSITE" id="PS51257">
    <property type="entry name" value="PROKAR_LIPOPROTEIN"/>
    <property type="match status" value="1"/>
</dbReference>
<evidence type="ECO:0000313" key="1">
    <source>
        <dbReference type="EMBL" id="HEA22166.1"/>
    </source>
</evidence>
<protein>
    <submittedName>
        <fullName evidence="1">Uncharacterized protein</fullName>
    </submittedName>
</protein>
<sequence>MRNFTNYCTTVLGILILTGCSIGSDEDMFKKKLESETADYEDNWSVPRNEVLGPYSPFPIVSNRSFISVDEVSYP</sequence>
<dbReference type="AlphaFoldDB" id="A0A831QRX9"/>
<dbReference type="EMBL" id="DRGL01000051">
    <property type="protein sequence ID" value="HEA22166.1"/>
    <property type="molecule type" value="Genomic_DNA"/>
</dbReference>
<proteinExistence type="predicted"/>
<gene>
    <name evidence="1" type="ORF">ENH87_14770</name>
</gene>
<name>A0A831QRX9_9FLAO</name>
<dbReference type="Proteomes" id="UP000886191">
    <property type="component" value="Unassembled WGS sequence"/>
</dbReference>
<accession>A0A831QRX9</accession>
<reference evidence="1" key="1">
    <citation type="journal article" date="2020" name="mSystems">
        <title>Genome- and Community-Level Interaction Insights into Carbon Utilization and Element Cycling Functions of Hydrothermarchaeota in Hydrothermal Sediment.</title>
        <authorList>
            <person name="Zhou Z."/>
            <person name="Liu Y."/>
            <person name="Xu W."/>
            <person name="Pan J."/>
            <person name="Luo Z.H."/>
            <person name="Li M."/>
        </authorList>
    </citation>
    <scope>NUCLEOTIDE SEQUENCE [LARGE SCALE GENOMIC DNA]</scope>
    <source>
        <strain evidence="1">HyVt-345</strain>
    </source>
</reference>
<comment type="caution">
    <text evidence="1">The sequence shown here is derived from an EMBL/GenBank/DDBJ whole genome shotgun (WGS) entry which is preliminary data.</text>
</comment>